<gene>
    <name evidence="2" type="ORF">LIER_41032</name>
</gene>
<protein>
    <submittedName>
        <fullName evidence="2">Uncharacterized protein</fullName>
    </submittedName>
</protein>
<keyword evidence="3" id="KW-1185">Reference proteome</keyword>
<feature type="compositionally biased region" description="Polar residues" evidence="1">
    <location>
        <begin position="67"/>
        <end position="79"/>
    </location>
</feature>
<comment type="caution">
    <text evidence="2">The sequence shown here is derived from an EMBL/GenBank/DDBJ whole genome shotgun (WGS) entry which is preliminary data.</text>
</comment>
<feature type="compositionally biased region" description="Low complexity" evidence="1">
    <location>
        <begin position="55"/>
        <end position="65"/>
    </location>
</feature>
<accession>A0AAV3R4E9</accession>
<name>A0AAV3R4E9_LITER</name>
<dbReference type="AlphaFoldDB" id="A0AAV3R4E9"/>
<feature type="compositionally biased region" description="Polar residues" evidence="1">
    <location>
        <begin position="21"/>
        <end position="37"/>
    </location>
</feature>
<feature type="compositionally biased region" description="Pro residues" evidence="1">
    <location>
        <begin position="85"/>
        <end position="95"/>
    </location>
</feature>
<dbReference type="EMBL" id="BAABME010024771">
    <property type="protein sequence ID" value="GAA0170843.1"/>
    <property type="molecule type" value="Genomic_DNA"/>
</dbReference>
<proteinExistence type="predicted"/>
<sequence>MASLPGSASRCFRSCTLRWWKSNTSPGNESSWPSTFRGQKRGGGLASKDLRRGGRLPSRSLGKRGTACTNPTAKRSPSGTAVLVPPEPEPSPQLPALPEEYKRWYAAGWFSDTRPLPPLTLASLPPRP</sequence>
<evidence type="ECO:0000313" key="2">
    <source>
        <dbReference type="EMBL" id="GAA0170843.1"/>
    </source>
</evidence>
<evidence type="ECO:0000256" key="1">
    <source>
        <dbReference type="SAM" id="MobiDB-lite"/>
    </source>
</evidence>
<reference evidence="2 3" key="1">
    <citation type="submission" date="2024-01" db="EMBL/GenBank/DDBJ databases">
        <title>The complete chloroplast genome sequence of Lithospermum erythrorhizon: insights into the phylogenetic relationship among Boraginaceae species and the maternal lineages of purple gromwells.</title>
        <authorList>
            <person name="Okada T."/>
            <person name="Watanabe K."/>
        </authorList>
    </citation>
    <scope>NUCLEOTIDE SEQUENCE [LARGE SCALE GENOMIC DNA]</scope>
</reference>
<feature type="region of interest" description="Disordered" evidence="1">
    <location>
        <begin position="21"/>
        <end position="95"/>
    </location>
</feature>
<dbReference type="Proteomes" id="UP001454036">
    <property type="component" value="Unassembled WGS sequence"/>
</dbReference>
<organism evidence="2 3">
    <name type="scientific">Lithospermum erythrorhizon</name>
    <name type="common">Purple gromwell</name>
    <name type="synonym">Lithospermum officinale var. erythrorhizon</name>
    <dbReference type="NCBI Taxonomy" id="34254"/>
    <lineage>
        <taxon>Eukaryota</taxon>
        <taxon>Viridiplantae</taxon>
        <taxon>Streptophyta</taxon>
        <taxon>Embryophyta</taxon>
        <taxon>Tracheophyta</taxon>
        <taxon>Spermatophyta</taxon>
        <taxon>Magnoliopsida</taxon>
        <taxon>eudicotyledons</taxon>
        <taxon>Gunneridae</taxon>
        <taxon>Pentapetalae</taxon>
        <taxon>asterids</taxon>
        <taxon>lamiids</taxon>
        <taxon>Boraginales</taxon>
        <taxon>Boraginaceae</taxon>
        <taxon>Boraginoideae</taxon>
        <taxon>Lithospermeae</taxon>
        <taxon>Lithospermum</taxon>
    </lineage>
</organism>
<evidence type="ECO:0000313" key="3">
    <source>
        <dbReference type="Proteomes" id="UP001454036"/>
    </source>
</evidence>